<comment type="function">
    <text evidence="1">Part of the ABC transporter complex LptBFG involved in the translocation of lipopolysaccharide (LPS) from the inner membrane to the outer membrane.</text>
</comment>
<evidence type="ECO:0000256" key="1">
    <source>
        <dbReference type="ARBA" id="ARBA00002265"/>
    </source>
</evidence>
<dbReference type="GO" id="GO:0015920">
    <property type="term" value="P:lipopolysaccharide transport"/>
    <property type="evidence" value="ECO:0007669"/>
    <property type="project" value="TreeGrafter"/>
</dbReference>
<organism evidence="10 11">
    <name type="scientific">SAR86 cluster bacterium</name>
    <dbReference type="NCBI Taxonomy" id="2030880"/>
    <lineage>
        <taxon>Bacteria</taxon>
        <taxon>Pseudomonadati</taxon>
        <taxon>Pseudomonadota</taxon>
        <taxon>Gammaproteobacteria</taxon>
        <taxon>SAR86 cluster</taxon>
    </lineage>
</organism>
<comment type="caution">
    <text evidence="10">The sequence shown here is derived from an EMBL/GenBank/DDBJ whole genome shotgun (WGS) entry which is preliminary data.</text>
</comment>
<keyword evidence="4" id="KW-1003">Cell membrane</keyword>
<dbReference type="Pfam" id="PF03739">
    <property type="entry name" value="LptF_LptG"/>
    <property type="match status" value="1"/>
</dbReference>
<feature type="transmembrane region" description="Helical" evidence="9">
    <location>
        <begin position="31"/>
        <end position="50"/>
    </location>
</feature>
<dbReference type="GO" id="GO:0043190">
    <property type="term" value="C:ATP-binding cassette (ABC) transporter complex"/>
    <property type="evidence" value="ECO:0007669"/>
    <property type="project" value="TreeGrafter"/>
</dbReference>
<gene>
    <name evidence="10" type="ORF">EVA97_02910</name>
</gene>
<feature type="transmembrane region" description="Helical" evidence="9">
    <location>
        <begin position="304"/>
        <end position="322"/>
    </location>
</feature>
<protein>
    <submittedName>
        <fullName evidence="10">LptF/LptG family permease</fullName>
    </submittedName>
</protein>
<evidence type="ECO:0000256" key="9">
    <source>
        <dbReference type="SAM" id="Phobius"/>
    </source>
</evidence>
<dbReference type="PANTHER" id="PTHR33529">
    <property type="entry name" value="SLR0882 PROTEIN-RELATED"/>
    <property type="match status" value="1"/>
</dbReference>
<evidence type="ECO:0000256" key="6">
    <source>
        <dbReference type="ARBA" id="ARBA00022989"/>
    </source>
</evidence>
<sequence length="390" mass="44218">MNIVMHHSSQGIDKRNILSKSLNVEVLKSTLGIFLIFFFLVVGSRFVGYFEQASQGILEPNLIYKIIALRFPDFITLLIPLSFFLGVVITISRLYADREIYGYLSGGLSQNDLIKYLIPQSVIFFLITLSLSLFIAPYTKELSKELISIDTIDEQIESIKPKNILPFMESDGFIYAQDKNGSSLENVVIFLKDEDLSSIVLADKLSIKSSNTSVQLDFKDGSIYQNIFDSSPNIISEFGELKMPLKKSRNQLSGLSLSKLFDYSSQSSKSAMQWNVSIPLTIFTLLILGVHFAKVEPRQGRLSVLLPAVFIYILYLSLLILARESFEENSVNTYNYVWYVHSIFICLGLFSIFKSNFNKTSKIANIIKKSNFVKIGLVIVVTLIFFWIIK</sequence>
<dbReference type="EMBL" id="SHBJ01000016">
    <property type="protein sequence ID" value="RZO28277.1"/>
    <property type="molecule type" value="Genomic_DNA"/>
</dbReference>
<proteinExistence type="inferred from homology"/>
<evidence type="ECO:0000256" key="5">
    <source>
        <dbReference type="ARBA" id="ARBA00022692"/>
    </source>
</evidence>
<keyword evidence="6 9" id="KW-1133">Transmembrane helix</keyword>
<dbReference type="AlphaFoldDB" id="A0A520N456"/>
<comment type="subcellular location">
    <subcellularLocation>
        <location evidence="2">Cell membrane</location>
        <topology evidence="2">Multi-pass membrane protein</topology>
    </subcellularLocation>
</comment>
<feature type="transmembrane region" description="Helical" evidence="9">
    <location>
        <begin position="334"/>
        <end position="352"/>
    </location>
</feature>
<feature type="transmembrane region" description="Helical" evidence="9">
    <location>
        <begin position="71"/>
        <end position="96"/>
    </location>
</feature>
<evidence type="ECO:0000256" key="8">
    <source>
        <dbReference type="ARBA" id="ARBA00026081"/>
    </source>
</evidence>
<evidence type="ECO:0000313" key="10">
    <source>
        <dbReference type="EMBL" id="RZO28277.1"/>
    </source>
</evidence>
<evidence type="ECO:0000256" key="3">
    <source>
        <dbReference type="ARBA" id="ARBA00007725"/>
    </source>
</evidence>
<feature type="transmembrane region" description="Helical" evidence="9">
    <location>
        <begin position="372"/>
        <end position="389"/>
    </location>
</feature>
<name>A0A520N456_9GAMM</name>
<keyword evidence="7 9" id="KW-0472">Membrane</keyword>
<evidence type="ECO:0000313" key="11">
    <source>
        <dbReference type="Proteomes" id="UP000315283"/>
    </source>
</evidence>
<keyword evidence="5 9" id="KW-0812">Transmembrane</keyword>
<dbReference type="PANTHER" id="PTHR33529:SF7">
    <property type="entry name" value="LIPOPOLYSACCHARIDE EXPORT SYSTEM PERMEASE PROTEIN LPTF"/>
    <property type="match status" value="1"/>
</dbReference>
<feature type="transmembrane region" description="Helical" evidence="9">
    <location>
        <begin position="274"/>
        <end position="292"/>
    </location>
</feature>
<dbReference type="Proteomes" id="UP000315283">
    <property type="component" value="Unassembled WGS sequence"/>
</dbReference>
<evidence type="ECO:0000256" key="4">
    <source>
        <dbReference type="ARBA" id="ARBA00022475"/>
    </source>
</evidence>
<evidence type="ECO:0000256" key="7">
    <source>
        <dbReference type="ARBA" id="ARBA00023136"/>
    </source>
</evidence>
<feature type="transmembrane region" description="Helical" evidence="9">
    <location>
        <begin position="116"/>
        <end position="136"/>
    </location>
</feature>
<accession>A0A520N456</accession>
<evidence type="ECO:0000256" key="2">
    <source>
        <dbReference type="ARBA" id="ARBA00004651"/>
    </source>
</evidence>
<comment type="subunit">
    <text evidence="8">Component of the lipopolysaccharide transport and assembly complex. The LptBFG transporter is composed of two ATP-binding proteins (LptB) and two transmembrane proteins (LptF and LptG).</text>
</comment>
<reference evidence="10 11" key="1">
    <citation type="submission" date="2019-02" db="EMBL/GenBank/DDBJ databases">
        <title>Prokaryotic population dynamics and viral predation in marine succession experiment using metagenomics: the confinement effect.</title>
        <authorList>
            <person name="Haro-Moreno J.M."/>
            <person name="Rodriguez-Valera F."/>
            <person name="Lopez-Perez M."/>
        </authorList>
    </citation>
    <scope>NUCLEOTIDE SEQUENCE [LARGE SCALE GENOMIC DNA]</scope>
    <source>
        <strain evidence="10">MED-G164</strain>
    </source>
</reference>
<comment type="similarity">
    <text evidence="3">Belongs to the LptF/LptG family.</text>
</comment>
<dbReference type="InterPro" id="IPR005495">
    <property type="entry name" value="LptG/LptF_permease"/>
</dbReference>